<keyword evidence="2" id="KW-1185">Reference proteome</keyword>
<name>A0A8X6Y200_9ARAC</name>
<evidence type="ECO:0000313" key="1">
    <source>
        <dbReference type="EMBL" id="GFY63166.1"/>
    </source>
</evidence>
<organism evidence="1 2">
    <name type="scientific">Trichonephila inaurata madagascariensis</name>
    <dbReference type="NCBI Taxonomy" id="2747483"/>
    <lineage>
        <taxon>Eukaryota</taxon>
        <taxon>Metazoa</taxon>
        <taxon>Ecdysozoa</taxon>
        <taxon>Arthropoda</taxon>
        <taxon>Chelicerata</taxon>
        <taxon>Arachnida</taxon>
        <taxon>Araneae</taxon>
        <taxon>Araneomorphae</taxon>
        <taxon>Entelegynae</taxon>
        <taxon>Araneoidea</taxon>
        <taxon>Nephilidae</taxon>
        <taxon>Trichonephila</taxon>
        <taxon>Trichonephila inaurata</taxon>
    </lineage>
</organism>
<comment type="caution">
    <text evidence="1">The sequence shown here is derived from an EMBL/GenBank/DDBJ whole genome shotgun (WGS) entry which is preliminary data.</text>
</comment>
<dbReference type="EMBL" id="BMAV01014636">
    <property type="protein sequence ID" value="GFY63166.1"/>
    <property type="molecule type" value="Genomic_DNA"/>
</dbReference>
<dbReference type="AlphaFoldDB" id="A0A8X6Y200"/>
<protein>
    <submittedName>
        <fullName evidence="1">Uncharacterized protein</fullName>
    </submittedName>
</protein>
<gene>
    <name evidence="1" type="ORF">TNIN_411961</name>
</gene>
<dbReference type="Proteomes" id="UP000886998">
    <property type="component" value="Unassembled WGS sequence"/>
</dbReference>
<proteinExistence type="predicted"/>
<accession>A0A8X6Y200</accession>
<evidence type="ECO:0000313" key="2">
    <source>
        <dbReference type="Proteomes" id="UP000886998"/>
    </source>
</evidence>
<sequence>MKSRPRSFNLRRERLRVRQDYCARIFRYCMGSKSSIPSSTGDSIGRAPGHEFSLTHFWCFDCRESKPRFEGVMCLCVLGNFCCGDCNKESKNQTLRPQSLIEIGNAPTPYALVVEFLYLRRGKKHFPLRKLQAGNGDSESKYKS</sequence>
<reference evidence="1" key="1">
    <citation type="submission" date="2020-08" db="EMBL/GenBank/DDBJ databases">
        <title>Multicomponent nature underlies the extraordinary mechanical properties of spider dragline silk.</title>
        <authorList>
            <person name="Kono N."/>
            <person name="Nakamura H."/>
            <person name="Mori M."/>
            <person name="Yoshida Y."/>
            <person name="Ohtoshi R."/>
            <person name="Malay A.D."/>
            <person name="Moran D.A.P."/>
            <person name="Tomita M."/>
            <person name="Numata K."/>
            <person name="Arakawa K."/>
        </authorList>
    </citation>
    <scope>NUCLEOTIDE SEQUENCE</scope>
</reference>